<dbReference type="EMBL" id="BOMH01000004">
    <property type="protein sequence ID" value="GID62803.1"/>
    <property type="molecule type" value="Genomic_DNA"/>
</dbReference>
<keyword evidence="2" id="KW-1185">Reference proteome</keyword>
<organism evidence="1 2">
    <name type="scientific">Actinoplanes cyaneus</name>
    <dbReference type="NCBI Taxonomy" id="52696"/>
    <lineage>
        <taxon>Bacteria</taxon>
        <taxon>Bacillati</taxon>
        <taxon>Actinomycetota</taxon>
        <taxon>Actinomycetes</taxon>
        <taxon>Micromonosporales</taxon>
        <taxon>Micromonosporaceae</taxon>
        <taxon>Actinoplanes</taxon>
    </lineage>
</organism>
<protein>
    <submittedName>
        <fullName evidence="1">Uncharacterized protein</fullName>
    </submittedName>
</protein>
<evidence type="ECO:0000313" key="1">
    <source>
        <dbReference type="EMBL" id="GID62803.1"/>
    </source>
</evidence>
<gene>
    <name evidence="1" type="ORF">Acy02nite_06840</name>
</gene>
<dbReference type="AlphaFoldDB" id="A0A919IG28"/>
<reference evidence="1" key="1">
    <citation type="submission" date="2021-01" db="EMBL/GenBank/DDBJ databases">
        <title>Whole genome shotgun sequence of Actinoplanes cyaneus NBRC 14990.</title>
        <authorList>
            <person name="Komaki H."/>
            <person name="Tamura T."/>
        </authorList>
    </citation>
    <scope>NUCLEOTIDE SEQUENCE</scope>
    <source>
        <strain evidence="1">NBRC 14990</strain>
    </source>
</reference>
<dbReference type="Proteomes" id="UP000619479">
    <property type="component" value="Unassembled WGS sequence"/>
</dbReference>
<accession>A0A919IG28</accession>
<evidence type="ECO:0000313" key="2">
    <source>
        <dbReference type="Proteomes" id="UP000619479"/>
    </source>
</evidence>
<name>A0A919IG28_9ACTN</name>
<comment type="caution">
    <text evidence="1">The sequence shown here is derived from an EMBL/GenBank/DDBJ whole genome shotgun (WGS) entry which is preliminary data.</text>
</comment>
<sequence>MVADRGGDVVLAGADRQCLRVRDGRHGGGPALAARLGRLDLGGDLGEGGGFRTVVADPSGAFEAAAEPVFVTGKELGDPAAEL</sequence>
<proteinExistence type="predicted"/>